<accession>A0A382BT19</accession>
<proteinExistence type="predicted"/>
<organism evidence="1">
    <name type="scientific">marine metagenome</name>
    <dbReference type="NCBI Taxonomy" id="408172"/>
    <lineage>
        <taxon>unclassified sequences</taxon>
        <taxon>metagenomes</taxon>
        <taxon>ecological metagenomes</taxon>
    </lineage>
</organism>
<dbReference type="EMBL" id="UINC01031238">
    <property type="protein sequence ID" value="SVB16968.1"/>
    <property type="molecule type" value="Genomic_DNA"/>
</dbReference>
<reference evidence="1" key="1">
    <citation type="submission" date="2018-05" db="EMBL/GenBank/DDBJ databases">
        <authorList>
            <person name="Lanie J.A."/>
            <person name="Ng W.-L."/>
            <person name="Kazmierczak K.M."/>
            <person name="Andrzejewski T.M."/>
            <person name="Davidsen T.M."/>
            <person name="Wayne K.J."/>
            <person name="Tettelin H."/>
            <person name="Glass J.I."/>
            <person name="Rusch D."/>
            <person name="Podicherti R."/>
            <person name="Tsui H.-C.T."/>
            <person name="Winkler M.E."/>
        </authorList>
    </citation>
    <scope>NUCLEOTIDE SEQUENCE</scope>
</reference>
<protein>
    <submittedName>
        <fullName evidence="1">Uncharacterized protein</fullName>
    </submittedName>
</protein>
<evidence type="ECO:0000313" key="1">
    <source>
        <dbReference type="EMBL" id="SVB16968.1"/>
    </source>
</evidence>
<dbReference type="AlphaFoldDB" id="A0A382BT19"/>
<name>A0A382BT19_9ZZZZ</name>
<sequence>MIPFERQVYVLLLQQWLKEENRRIGDQNRKMKQGK</sequence>
<gene>
    <name evidence="1" type="ORF">METZ01_LOCUS169822</name>
</gene>